<gene>
    <name evidence="1" type="ORF">NCTC11842_03705</name>
</gene>
<dbReference type="EMBL" id="UAUF01000013">
    <property type="protein sequence ID" value="SPZ10117.1"/>
    <property type="molecule type" value="Genomic_DNA"/>
</dbReference>
<accession>A0A2X2CPK4</accession>
<evidence type="ECO:0000313" key="2">
    <source>
        <dbReference type="Proteomes" id="UP000250443"/>
    </source>
</evidence>
<organism evidence="1 2">
    <name type="scientific">Pseudomonas luteola</name>
    <dbReference type="NCBI Taxonomy" id="47886"/>
    <lineage>
        <taxon>Bacteria</taxon>
        <taxon>Pseudomonadati</taxon>
        <taxon>Pseudomonadota</taxon>
        <taxon>Gammaproteobacteria</taxon>
        <taxon>Pseudomonadales</taxon>
        <taxon>Pseudomonadaceae</taxon>
        <taxon>Pseudomonas</taxon>
    </lineage>
</organism>
<reference evidence="1 2" key="1">
    <citation type="submission" date="2018-06" db="EMBL/GenBank/DDBJ databases">
        <authorList>
            <consortium name="Pathogen Informatics"/>
            <person name="Doyle S."/>
        </authorList>
    </citation>
    <scope>NUCLEOTIDE SEQUENCE [LARGE SCALE GENOMIC DNA]</scope>
    <source>
        <strain evidence="1 2">NCTC11842</strain>
    </source>
</reference>
<dbReference type="Proteomes" id="UP000250443">
    <property type="component" value="Unassembled WGS sequence"/>
</dbReference>
<proteinExistence type="predicted"/>
<name>A0A2X2CPK4_PSELU</name>
<sequence>MADRVESCFSRGITAAMHVLSRVAGELIDLQAKRNWPSPSCKWEWPEAIRQ</sequence>
<dbReference type="AlphaFoldDB" id="A0A2X2CPK4"/>
<evidence type="ECO:0000313" key="1">
    <source>
        <dbReference type="EMBL" id="SPZ10117.1"/>
    </source>
</evidence>
<protein>
    <submittedName>
        <fullName evidence="1">Uncharacterized protein</fullName>
    </submittedName>
</protein>